<keyword evidence="4" id="KW-0812">Transmembrane</keyword>
<dbReference type="Gene3D" id="1.20.1740.10">
    <property type="entry name" value="Amino acid/polyamine transporter I"/>
    <property type="match status" value="1"/>
</dbReference>
<evidence type="ECO:0000256" key="4">
    <source>
        <dbReference type="ARBA" id="ARBA00022692"/>
    </source>
</evidence>
<dbReference type="AlphaFoldDB" id="M8AZB3"/>
<keyword evidence="2" id="KW-0813">Transport</keyword>
<dbReference type="Pfam" id="PF13520">
    <property type="entry name" value="AA_permease_2"/>
    <property type="match status" value="2"/>
</dbReference>
<comment type="similarity">
    <text evidence="8">Belongs to the amino acid-polyamine-organocation (APC) superfamily. Polyamine:cation symporter (PHS) (TC 2.A.3.12) family.</text>
</comment>
<comment type="subcellular location">
    <subcellularLocation>
        <location evidence="1">Cell membrane</location>
        <topology evidence="1">Multi-pass membrane protein</topology>
    </subcellularLocation>
</comment>
<evidence type="ECO:0000256" key="1">
    <source>
        <dbReference type="ARBA" id="ARBA00004651"/>
    </source>
</evidence>
<evidence type="ECO:0000256" key="5">
    <source>
        <dbReference type="ARBA" id="ARBA00022847"/>
    </source>
</evidence>
<dbReference type="GO" id="GO:0015203">
    <property type="term" value="F:polyamine transmembrane transporter activity"/>
    <property type="evidence" value="ECO:0007669"/>
    <property type="project" value="UniProtKB-ARBA"/>
</dbReference>
<dbReference type="InterPro" id="IPR044566">
    <property type="entry name" value="RMV1-like"/>
</dbReference>
<keyword evidence="5" id="KW-0769">Symport</keyword>
<reference evidence="9" key="1">
    <citation type="submission" date="2015-06" db="UniProtKB">
        <authorList>
            <consortium name="EnsemblPlants"/>
        </authorList>
    </citation>
    <scope>IDENTIFICATION</scope>
</reference>
<dbReference type="GO" id="GO:0015293">
    <property type="term" value="F:symporter activity"/>
    <property type="evidence" value="ECO:0007669"/>
    <property type="project" value="UniProtKB-KW"/>
</dbReference>
<sequence length="574" mass="61567">MNQEILTDRQPSQSEEQGQHPQPHGAVAQEHAPHDQQLQQGGGRTPASSGHLRRKITLIPLVFLIYFEVAGGPYGSEKAVRAAGPLFTLLGFLVFPFAWGVPESLVTAELAAAFPGNGGFVRWADHAFGPLAGSLLGTWKYLSIVINIAAYPALVADYLGGVAPAVAEPGRTRTGTVIGMTLFLSFVNYAGLSIVGWGTVALGIVSLAPFVLMTAMAVPKVRPRRWASQVNGRKDWRLFFNTLFWNLNYWDSASTMAGEVERPERTFPRALAVAFVLIAVSYLLPLMAATGATDAPPDAWVNGYLADAAGIPNFINVKQHLKGYKDSHEGISATNGDPVGVLLKILQDCVPPGIIGGPWLKYWTGAGAVISSIGMFEAQMSSGSFQLLGMAELGLVPSVFARRAAYTGTPWVAIAASTAVTIAVSFLGFDDVVATANFLYSLGTLLEFASFIWLRVKHPALKRPYRVPLPLPALVAMCAVPSAFLAYVCAVAGWRVFAVAAGLTALGVGWHGIMRECRARKLLRFNNVVAAVHQEDAEDTGGGVVWRRSGVDGKPGMVNASVPALKMDQWKRWQ</sequence>
<name>M8AZB3_AEGTA</name>
<evidence type="ECO:0000256" key="3">
    <source>
        <dbReference type="ARBA" id="ARBA00022475"/>
    </source>
</evidence>
<dbReference type="GO" id="GO:0005886">
    <property type="term" value="C:plasma membrane"/>
    <property type="evidence" value="ECO:0007669"/>
    <property type="project" value="UniProtKB-SubCell"/>
</dbReference>
<dbReference type="InterPro" id="IPR002293">
    <property type="entry name" value="AA/rel_permease1"/>
</dbReference>
<dbReference type="EnsemblPlants" id="EMT07071">
    <property type="protein sequence ID" value="EMT07071"/>
    <property type="gene ID" value="F775_11383"/>
</dbReference>
<keyword evidence="6" id="KW-1133">Transmembrane helix</keyword>
<dbReference type="PIRSF" id="PIRSF006060">
    <property type="entry name" value="AA_transporter"/>
    <property type="match status" value="1"/>
</dbReference>
<evidence type="ECO:0000256" key="2">
    <source>
        <dbReference type="ARBA" id="ARBA00022448"/>
    </source>
</evidence>
<protein>
    <submittedName>
        <fullName evidence="9">Putative transporter</fullName>
    </submittedName>
</protein>
<dbReference type="PANTHER" id="PTHR45826:SF22">
    <property type="entry name" value="EXPRESSED PROTEIN"/>
    <property type="match status" value="1"/>
</dbReference>
<accession>M8AZB3</accession>
<evidence type="ECO:0000256" key="7">
    <source>
        <dbReference type="ARBA" id="ARBA00023136"/>
    </source>
</evidence>
<evidence type="ECO:0000256" key="8">
    <source>
        <dbReference type="ARBA" id="ARBA00024041"/>
    </source>
</evidence>
<evidence type="ECO:0000256" key="6">
    <source>
        <dbReference type="ARBA" id="ARBA00022989"/>
    </source>
</evidence>
<dbReference type="PANTHER" id="PTHR45826">
    <property type="entry name" value="POLYAMINE TRANSPORTER PUT1"/>
    <property type="match status" value="1"/>
</dbReference>
<keyword evidence="7" id="KW-0472">Membrane</keyword>
<organism evidence="9">
    <name type="scientific">Aegilops tauschii</name>
    <name type="common">Tausch's goatgrass</name>
    <name type="synonym">Aegilops squarrosa</name>
    <dbReference type="NCBI Taxonomy" id="37682"/>
    <lineage>
        <taxon>Eukaryota</taxon>
        <taxon>Viridiplantae</taxon>
        <taxon>Streptophyta</taxon>
        <taxon>Embryophyta</taxon>
        <taxon>Tracheophyta</taxon>
        <taxon>Spermatophyta</taxon>
        <taxon>Magnoliopsida</taxon>
        <taxon>Liliopsida</taxon>
        <taxon>Poales</taxon>
        <taxon>Poaceae</taxon>
        <taxon>BOP clade</taxon>
        <taxon>Pooideae</taxon>
        <taxon>Triticodae</taxon>
        <taxon>Triticeae</taxon>
        <taxon>Triticinae</taxon>
        <taxon>Aegilops</taxon>
    </lineage>
</organism>
<evidence type="ECO:0000313" key="9">
    <source>
        <dbReference type="EnsemblPlants" id="EMT07071"/>
    </source>
</evidence>
<proteinExistence type="inferred from homology"/>
<keyword evidence="3" id="KW-1003">Cell membrane</keyword>